<evidence type="ECO:0000313" key="2">
    <source>
        <dbReference type="EMBL" id="EAU35869.1"/>
    </source>
</evidence>
<name>Q0CQG7_ASPTN</name>
<dbReference type="VEuPathDB" id="FungiDB:ATEG_04067"/>
<dbReference type="InterPro" id="IPR029063">
    <property type="entry name" value="SAM-dependent_MTases_sf"/>
</dbReference>
<keyword evidence="1" id="KW-0472">Membrane</keyword>
<protein>
    <recommendedName>
        <fullName evidence="4">Methyltransferase domain-containing protein</fullName>
    </recommendedName>
</protein>
<dbReference type="SUPFAM" id="SSF53335">
    <property type="entry name" value="S-adenosyl-L-methionine-dependent methyltransferases"/>
    <property type="match status" value="1"/>
</dbReference>
<dbReference type="PANTHER" id="PTHR45036">
    <property type="entry name" value="METHYLTRANSFERASE LIKE 7B"/>
    <property type="match status" value="1"/>
</dbReference>
<dbReference type="EMBL" id="CH476598">
    <property type="protein sequence ID" value="EAU35869.1"/>
    <property type="molecule type" value="Genomic_DNA"/>
</dbReference>
<dbReference type="Pfam" id="PF13489">
    <property type="entry name" value="Methyltransf_23"/>
    <property type="match status" value="1"/>
</dbReference>
<accession>Q0CQG7</accession>
<dbReference type="STRING" id="341663.Q0CQG7"/>
<dbReference type="RefSeq" id="XP_001213245.1">
    <property type="nucleotide sequence ID" value="XM_001213245.1"/>
</dbReference>
<dbReference type="Gene3D" id="3.40.50.150">
    <property type="entry name" value="Vaccinia Virus protein VP39"/>
    <property type="match status" value="1"/>
</dbReference>
<evidence type="ECO:0008006" key="4">
    <source>
        <dbReference type="Google" id="ProtNLM"/>
    </source>
</evidence>
<feature type="transmembrane region" description="Helical" evidence="1">
    <location>
        <begin position="6"/>
        <end position="31"/>
    </location>
</feature>
<organism evidence="2 3">
    <name type="scientific">Aspergillus terreus (strain NIH 2624 / FGSC A1156)</name>
    <dbReference type="NCBI Taxonomy" id="341663"/>
    <lineage>
        <taxon>Eukaryota</taxon>
        <taxon>Fungi</taxon>
        <taxon>Dikarya</taxon>
        <taxon>Ascomycota</taxon>
        <taxon>Pezizomycotina</taxon>
        <taxon>Eurotiomycetes</taxon>
        <taxon>Eurotiomycetidae</taxon>
        <taxon>Eurotiales</taxon>
        <taxon>Aspergillaceae</taxon>
        <taxon>Aspergillus</taxon>
        <taxon>Aspergillus subgen. Circumdati</taxon>
    </lineage>
</organism>
<dbReference type="Proteomes" id="UP000007963">
    <property type="component" value="Unassembled WGS sequence"/>
</dbReference>
<dbReference type="InterPro" id="IPR052356">
    <property type="entry name" value="Thiol_S-MT"/>
</dbReference>
<gene>
    <name evidence="2" type="ORF">ATEG_04067</name>
</gene>
<dbReference type="OMA" id="WQAGINT"/>
<dbReference type="OrthoDB" id="540004at2759"/>
<dbReference type="PANTHER" id="PTHR45036:SF1">
    <property type="entry name" value="METHYLTRANSFERASE LIKE 7A"/>
    <property type="match status" value="1"/>
</dbReference>
<proteinExistence type="predicted"/>
<dbReference type="HOGENOM" id="CLU_037990_6_1_1"/>
<dbReference type="AlphaFoldDB" id="Q0CQG7"/>
<dbReference type="GeneID" id="4318364"/>
<sequence length="257" mass="28990">MLNLSIFDLLVPVFVLLLAILYLPVTLLLLLKDGKFSELSSWTSFEKAWFSRFWSFFGMASRALFAPDVEKVLSAAHGVVLDIGTGSGDWIYLFSEERNSNISKLYLVEPNTAFHPDLQKRVREYGLQEKCQIVRRTEDLKDYGVQHGSVDTISTVHVLCSVAAPDSLVRLLYSYLRHGGQWLVYEHVKASNKWSVAGAWQAGINTVWPLCLDGCSMTRDTKETLLHNCKWTSTNLRPGSNEGRFNPLPHIVGVLVK</sequence>
<reference evidence="3" key="1">
    <citation type="submission" date="2005-09" db="EMBL/GenBank/DDBJ databases">
        <title>Annotation of the Aspergillus terreus NIH2624 genome.</title>
        <authorList>
            <person name="Birren B.W."/>
            <person name="Lander E.S."/>
            <person name="Galagan J.E."/>
            <person name="Nusbaum C."/>
            <person name="Devon K."/>
            <person name="Henn M."/>
            <person name="Ma L.-J."/>
            <person name="Jaffe D.B."/>
            <person name="Butler J."/>
            <person name="Alvarez P."/>
            <person name="Gnerre S."/>
            <person name="Grabherr M."/>
            <person name="Kleber M."/>
            <person name="Mauceli E.W."/>
            <person name="Brockman W."/>
            <person name="Rounsley S."/>
            <person name="Young S.K."/>
            <person name="LaButti K."/>
            <person name="Pushparaj V."/>
            <person name="DeCaprio D."/>
            <person name="Crawford M."/>
            <person name="Koehrsen M."/>
            <person name="Engels R."/>
            <person name="Montgomery P."/>
            <person name="Pearson M."/>
            <person name="Howarth C."/>
            <person name="Larson L."/>
            <person name="Luoma S."/>
            <person name="White J."/>
            <person name="Alvarado L."/>
            <person name="Kodira C.D."/>
            <person name="Zeng Q."/>
            <person name="Oleary S."/>
            <person name="Yandava C."/>
            <person name="Denning D.W."/>
            <person name="Nierman W.C."/>
            <person name="Milne T."/>
            <person name="Madden K."/>
        </authorList>
    </citation>
    <scope>NUCLEOTIDE SEQUENCE [LARGE SCALE GENOMIC DNA]</scope>
    <source>
        <strain evidence="3">NIH 2624 / FGSC A1156</strain>
    </source>
</reference>
<evidence type="ECO:0000256" key="1">
    <source>
        <dbReference type="SAM" id="Phobius"/>
    </source>
</evidence>
<keyword evidence="1" id="KW-1133">Transmembrane helix</keyword>
<dbReference type="eggNOG" id="KOG4300">
    <property type="taxonomic scope" value="Eukaryota"/>
</dbReference>
<keyword evidence="1" id="KW-0812">Transmembrane</keyword>
<evidence type="ECO:0000313" key="3">
    <source>
        <dbReference type="Proteomes" id="UP000007963"/>
    </source>
</evidence>